<protein>
    <submittedName>
        <fullName evidence="1">Uncharacterized protein</fullName>
    </submittedName>
</protein>
<dbReference type="AlphaFoldDB" id="T5LUJ3"/>
<comment type="caution">
    <text evidence="1">The sequence shown here is derived from an EMBL/GenBank/DDBJ whole genome shotgun (WGS) entry which is preliminary data.</text>
</comment>
<keyword evidence="2" id="KW-1185">Reference proteome</keyword>
<dbReference type="Proteomes" id="UP000003973">
    <property type="component" value="Unassembled WGS sequence"/>
</dbReference>
<gene>
    <name evidence="1" type="ORF">OFAG_02254</name>
</gene>
<reference evidence="1" key="1">
    <citation type="submission" date="2011-10" db="EMBL/GenBank/DDBJ databases">
        <title>The Genome Sequence of Oxalobacter formigenes HOxBLS.</title>
        <authorList>
            <consortium name="The Broad Institute Genome Sequencing Platform"/>
            <person name="Earl A."/>
            <person name="Ward D."/>
            <person name="Feldgarden M."/>
            <person name="Gevers D."/>
            <person name="Allison M.J."/>
            <person name="Humphrey S."/>
            <person name="Young S.K."/>
            <person name="Zeng Q."/>
            <person name="Gargeya S."/>
            <person name="Fitzgerald M."/>
            <person name="Haas B."/>
            <person name="Abouelleil A."/>
            <person name="Alvarado L."/>
            <person name="Arachchi H.M."/>
            <person name="Berlin A."/>
            <person name="Brown A."/>
            <person name="Chapman S.B."/>
            <person name="Chen Z."/>
            <person name="Dunbar C."/>
            <person name="Freedman E."/>
            <person name="Gearin G."/>
            <person name="Goldberg J."/>
            <person name="Griggs A."/>
            <person name="Gujja S."/>
            <person name="Heiman D."/>
            <person name="Howarth C."/>
            <person name="Larson L."/>
            <person name="Lui A."/>
            <person name="MacDonald P.J.P."/>
            <person name="Montmayeur A."/>
            <person name="Murphy C."/>
            <person name="Neiman D."/>
            <person name="Pearson M."/>
            <person name="Priest M."/>
            <person name="Roberts A."/>
            <person name="Saif S."/>
            <person name="Shea T."/>
            <person name="Shenoy N."/>
            <person name="Sisk P."/>
            <person name="Stolte C."/>
            <person name="Sykes S."/>
            <person name="Wortman J."/>
            <person name="Nusbaum C."/>
            <person name="Birren B."/>
        </authorList>
    </citation>
    <scope>NUCLEOTIDE SEQUENCE [LARGE SCALE GENOMIC DNA]</scope>
    <source>
        <strain evidence="1">HOxBLS</strain>
    </source>
</reference>
<dbReference type="EMBL" id="ACDP02000023">
    <property type="protein sequence ID" value="EQM95158.1"/>
    <property type="molecule type" value="Genomic_DNA"/>
</dbReference>
<proteinExistence type="predicted"/>
<accession>T5LUJ3</accession>
<name>T5LUJ3_9BURK</name>
<evidence type="ECO:0000313" key="2">
    <source>
        <dbReference type="Proteomes" id="UP000003973"/>
    </source>
</evidence>
<dbReference type="RefSeq" id="WP_020995094.1">
    <property type="nucleotide sequence ID" value="NZ_CABMNL010000001.1"/>
</dbReference>
<organism evidence="1 2">
    <name type="scientific">Oxalobacter paraformigenes</name>
    <dbReference type="NCBI Taxonomy" id="556268"/>
    <lineage>
        <taxon>Bacteria</taxon>
        <taxon>Pseudomonadati</taxon>
        <taxon>Pseudomonadota</taxon>
        <taxon>Betaproteobacteria</taxon>
        <taxon>Burkholderiales</taxon>
        <taxon>Oxalobacteraceae</taxon>
        <taxon>Oxalobacter</taxon>
    </lineage>
</organism>
<dbReference type="HOGENOM" id="CLU_1371032_0_0_4"/>
<sequence length="199" mass="22553">MNLNRKLDKLHDQIMNLPCTSPWRTSDSFADYWYRIGHKDARHTAATLVAEAQSDFLPDPEFMQKIKEIGGHGYREINGKLAHINDGREDWGNPSNNCPACNGSGHKGDMREGYVLVPRSAIVSVLTDAEHLAKTGKDLKDALNDLWKAEQSEDEENLDGLNDTVSDYWKGLNSAAYDLRKRASNLRLLIEEKPQREMK</sequence>
<evidence type="ECO:0000313" key="1">
    <source>
        <dbReference type="EMBL" id="EQM95158.1"/>
    </source>
</evidence>